<feature type="transmembrane region" description="Helical" evidence="1">
    <location>
        <begin position="18"/>
        <end position="35"/>
    </location>
</feature>
<evidence type="ECO:0000313" key="2">
    <source>
        <dbReference type="EMBL" id="RGU89307.1"/>
    </source>
</evidence>
<dbReference type="EMBL" id="QRYQ01000032">
    <property type="protein sequence ID" value="RGU89307.1"/>
    <property type="molecule type" value="Genomic_DNA"/>
</dbReference>
<proteinExistence type="predicted"/>
<dbReference type="Proteomes" id="UP000265489">
    <property type="component" value="Unassembled WGS sequence"/>
</dbReference>
<comment type="caution">
    <text evidence="2">The sequence shown here is derived from an EMBL/GenBank/DDBJ whole genome shotgun (WGS) entry which is preliminary data.</text>
</comment>
<name>A0A395W5Q7_9FIRM</name>
<gene>
    <name evidence="2" type="ORF">DWW32_11880</name>
</gene>
<keyword evidence="1" id="KW-1133">Transmembrane helix</keyword>
<feature type="transmembrane region" description="Helical" evidence="1">
    <location>
        <begin position="266"/>
        <end position="292"/>
    </location>
</feature>
<evidence type="ECO:0000256" key="1">
    <source>
        <dbReference type="SAM" id="Phobius"/>
    </source>
</evidence>
<feature type="transmembrane region" description="Helical" evidence="1">
    <location>
        <begin position="176"/>
        <end position="194"/>
    </location>
</feature>
<keyword evidence="1" id="KW-0472">Membrane</keyword>
<sequence>MVYLLKYEWHKFIRTKKNWLVFLLILCSFIGYVSFNGHQNHVYIEAKTEQFSKARQNAMYDITNMASYQFLAKKEKDKQYYGNAIEYFKRLYSCANDLYRDYSTSAVSLDDLMQWNDLLIEGKIKKYTIISYTTYSLDYLKKTQKEYRYLKKNHIPIKHSPYVCTTSNLAVNLSNHYLGAVLLILYFLLIFDIFKEFDQGVYKILFTSKYDTLKIILTKVVFSIFLLIGFIGLIVLLFGVNTLIFGMGNTQYSFSVGNHIYMESKILMYIIFITIAMSLFLIGVYTLISCLFKSTTTSLVITITLYLMVNLFSQNLHKINYFIGFLNVDMFSMLQQNKIFTICIMNIVVLIVCVILSVLLLKKKDLIVTGD</sequence>
<protein>
    <submittedName>
        <fullName evidence="2">Uncharacterized protein</fullName>
    </submittedName>
</protein>
<organism evidence="2 3">
    <name type="scientific">Holdemanella biformis</name>
    <dbReference type="NCBI Taxonomy" id="1735"/>
    <lineage>
        <taxon>Bacteria</taxon>
        <taxon>Bacillati</taxon>
        <taxon>Bacillota</taxon>
        <taxon>Erysipelotrichia</taxon>
        <taxon>Erysipelotrichales</taxon>
        <taxon>Erysipelotrichaceae</taxon>
        <taxon>Holdemanella</taxon>
    </lineage>
</organism>
<feature type="transmembrane region" description="Helical" evidence="1">
    <location>
        <begin position="215"/>
        <end position="246"/>
    </location>
</feature>
<accession>A0A395W5Q7</accession>
<evidence type="ECO:0000313" key="3">
    <source>
        <dbReference type="Proteomes" id="UP000265489"/>
    </source>
</evidence>
<feature type="transmembrane region" description="Helical" evidence="1">
    <location>
        <begin position="299"/>
        <end position="319"/>
    </location>
</feature>
<dbReference type="AlphaFoldDB" id="A0A395W5Q7"/>
<dbReference type="GeneID" id="66580628"/>
<keyword evidence="1" id="KW-0812">Transmembrane</keyword>
<dbReference type="RefSeq" id="WP_118325891.1">
    <property type="nucleotide sequence ID" value="NZ_QRYH01000033.1"/>
</dbReference>
<feature type="transmembrane region" description="Helical" evidence="1">
    <location>
        <begin position="339"/>
        <end position="361"/>
    </location>
</feature>
<reference evidence="2 3" key="1">
    <citation type="submission" date="2018-08" db="EMBL/GenBank/DDBJ databases">
        <title>A genome reference for cultivated species of the human gut microbiota.</title>
        <authorList>
            <person name="Zou Y."/>
            <person name="Xue W."/>
            <person name="Luo G."/>
        </authorList>
    </citation>
    <scope>NUCLEOTIDE SEQUENCE [LARGE SCALE GENOMIC DNA]</scope>
    <source>
        <strain evidence="2 3">AF15-20</strain>
    </source>
</reference>
<dbReference type="Pfam" id="PF12679">
    <property type="entry name" value="ABC2_membrane_2"/>
    <property type="match status" value="1"/>
</dbReference>